<dbReference type="InterPro" id="IPR012337">
    <property type="entry name" value="RNaseH-like_sf"/>
</dbReference>
<reference evidence="1" key="2">
    <citation type="submission" date="2025-09" db="UniProtKB">
        <authorList>
            <consortium name="Ensembl"/>
        </authorList>
    </citation>
    <scope>IDENTIFICATION</scope>
</reference>
<organism evidence="1 2">
    <name type="scientific">Paramormyrops kingsleyae</name>
    <dbReference type="NCBI Taxonomy" id="1676925"/>
    <lineage>
        <taxon>Eukaryota</taxon>
        <taxon>Metazoa</taxon>
        <taxon>Chordata</taxon>
        <taxon>Craniata</taxon>
        <taxon>Vertebrata</taxon>
        <taxon>Euteleostomi</taxon>
        <taxon>Actinopterygii</taxon>
        <taxon>Neopterygii</taxon>
        <taxon>Teleostei</taxon>
        <taxon>Osteoglossocephala</taxon>
        <taxon>Osteoglossomorpha</taxon>
        <taxon>Osteoglossiformes</taxon>
        <taxon>Mormyridae</taxon>
        <taxon>Paramormyrops</taxon>
    </lineage>
</organism>
<reference evidence="1" key="1">
    <citation type="submission" date="2025-08" db="UniProtKB">
        <authorList>
            <consortium name="Ensembl"/>
        </authorList>
    </citation>
    <scope>IDENTIFICATION</scope>
</reference>
<dbReference type="Proteomes" id="UP000261540">
    <property type="component" value="Unplaced"/>
</dbReference>
<dbReference type="AlphaFoldDB" id="A0A3B3S6Q5"/>
<name>A0A3B3S6Q5_9TELE</name>
<sequence>NRILKSLSSDRIFPIRNNGKPINWFPLIVSYVVQGMHPLSTVEQKEFIDLIQGLSPHSSVMSRRTLCRRIDCEFDSKISSVKDLLKTTKHLCTTADIWSTSVSSFIGVTAHWVHNDTLERQSVTLACRHFPSPHTYNQIAEVLDEIHSEFGLSHECIVATVTDNGSNIVKAFKEFSITIEEQDEEDGNEDLSFVHIDSSVPEYNENGIVLPTHLRCACHTLSLVATTDAKIAIRDNPSLSRLNNATMGKCSALWNASGRPKSAEKLSEVLNCGLITPCPTRWNSLYDSLNQLNTQRGKLGDIMLKLNLPSFRDAELDYLEEYTKILKPFAVAIDRLQDQSSCYYAELLPTLFAVKSKLEALRSSNFRYCSHLLQAIMDGFRSRFSSFLQLKPEVNEAILASVTHPYFKMRWLPQQLSGEKKRIHELMIQSAADLGLVMESGSSSTTADGEVEDFFVFTEDVEVSGKSTHSKAELETLHFLEDQRKELEVLDQYPLIRQLFVRFNTIIPSSAPVERLFSFAGLINRPHRRRLKPNLFEKLVVLKGIE</sequence>
<keyword evidence="2" id="KW-1185">Reference proteome</keyword>
<dbReference type="PANTHER" id="PTHR47501">
    <property type="entry name" value="TRANSPOSASE-RELATED"/>
    <property type="match status" value="1"/>
</dbReference>
<dbReference type="SUPFAM" id="SSF140996">
    <property type="entry name" value="Hermes dimerisation domain"/>
    <property type="match status" value="1"/>
</dbReference>
<protein>
    <submittedName>
        <fullName evidence="1">Uncharacterized LOC111849037</fullName>
    </submittedName>
</protein>
<dbReference type="SUPFAM" id="SSF53098">
    <property type="entry name" value="Ribonuclease H-like"/>
    <property type="match status" value="1"/>
</dbReference>
<dbReference type="GeneTree" id="ENSGT00960000189265"/>
<evidence type="ECO:0000313" key="1">
    <source>
        <dbReference type="Ensembl" id="ENSPKIP00000026459.1"/>
    </source>
</evidence>
<evidence type="ECO:0000313" key="2">
    <source>
        <dbReference type="Proteomes" id="UP000261540"/>
    </source>
</evidence>
<dbReference type="PANTHER" id="PTHR47501:SF5">
    <property type="entry name" value="HAT C-TERMINAL DIMERISATION DOMAIN-CONTAINING PROTEIN"/>
    <property type="match status" value="1"/>
</dbReference>
<dbReference type="Ensembl" id="ENSPKIT00000007215.1">
    <property type="protein sequence ID" value="ENSPKIP00000026459.1"/>
    <property type="gene ID" value="ENSPKIG00000008935.1"/>
</dbReference>
<accession>A0A3B3S6Q5</accession>
<proteinExistence type="predicted"/>